<evidence type="ECO:0000313" key="6">
    <source>
        <dbReference type="Proteomes" id="UP001370348"/>
    </source>
</evidence>
<name>A0ABZ2M953_9BACT</name>
<dbReference type="PANTHER" id="PTHR22754:SF32">
    <property type="entry name" value="DISCO-INTERACTING PROTEIN 2"/>
    <property type="match status" value="1"/>
</dbReference>
<dbReference type="PROSITE" id="PS00455">
    <property type="entry name" value="AMP_BINDING"/>
    <property type="match status" value="1"/>
</dbReference>
<keyword evidence="2" id="KW-0560">Oxidoreductase</keyword>
<dbReference type="PANTHER" id="PTHR22754">
    <property type="entry name" value="DISCO-INTERACTING PROTEIN 2 DIP2 -RELATED"/>
    <property type="match status" value="1"/>
</dbReference>
<dbReference type="InterPro" id="IPR000873">
    <property type="entry name" value="AMP-dep_synth/lig_dom"/>
</dbReference>
<organism evidence="5 6">
    <name type="scientific">Pendulispora albinea</name>
    <dbReference type="NCBI Taxonomy" id="2741071"/>
    <lineage>
        <taxon>Bacteria</taxon>
        <taxon>Pseudomonadati</taxon>
        <taxon>Myxococcota</taxon>
        <taxon>Myxococcia</taxon>
        <taxon>Myxococcales</taxon>
        <taxon>Sorangiineae</taxon>
        <taxon>Pendulisporaceae</taxon>
        <taxon>Pendulispora</taxon>
    </lineage>
</organism>
<dbReference type="Gene3D" id="3.40.50.12780">
    <property type="entry name" value="N-terminal domain of ligase-like"/>
    <property type="match status" value="1"/>
</dbReference>
<evidence type="ECO:0000256" key="1">
    <source>
        <dbReference type="ARBA" id="ARBA00006432"/>
    </source>
</evidence>
<dbReference type="Gene3D" id="3.60.130.10">
    <property type="entry name" value="Clavaminate synthase-like"/>
    <property type="match status" value="1"/>
</dbReference>
<dbReference type="EMBL" id="CP089984">
    <property type="protein sequence ID" value="WXB19049.1"/>
    <property type="molecule type" value="Genomic_DNA"/>
</dbReference>
<sequence length="966" mass="104418">MSAHLERGLADLCQRVVEHTAHDPHQPVFVPFAVSGEAAVPLSREALCQRALVLAAAFVRRGLDASRVALAVNAGPEAACLYLACQFAGIAPAMVPVPAQPHEVRDFATIVAPLVAAFEPEVVLFDGATFELLRDAGQLDVWRGAARAAAYTEGELAEARDAGDALEHPVERPLEAPQHFLFTSGTTGRSKVVRLSRAAVAFNSLYVAERWGYAAGDRLPVLGAPYHSAGLMVGLIMPIYMGACGVFMARGAGARAHEMLSVEQPAAWLRYLSESQCTHLACGDGLLRALVQPRPNPDVEDLRYPALRAIIIGGEPLARSTYELVERHFEPRASRDFCIFTAYGMTEAAGLIATSTKRRPTQLQLQISELDRGRVKLAGRLDNDIAVISCGTPSHGVTVRVVDEHGKSLPDKTLGRVEFQSDSLFDGYVTDPKDAFSRELGPVDGSSGASGAPFFPTGDIGFLKDGEIFIRGRVKEAVPIGCALVPAERIESVMRCACGPRAGEHNVATRPLEHPEPCGAQPAVELLALQELAGDGGEPASWDKVARAMAEALFGVFPLATVRVVLVASGALPRLRTSAKKVRIPAAAALERGELPALFDRVFAREATAITRQTVARSPNQVDIAWSAADLEADRRWLFELTAREHDALANCLAARSSAAELLSSIDRRIERALLETRDGVGFAVLRGFPVEASVVDLEHMLGAVGSALGRLMPQNEAGERLTHVCHRAQPGARGYLSNEALDFHSDTADMLALFCVRNARCGGETALVSSLRIFNELAASNAPDVREAMEVLRQGFVYAYPDQAGQGGQAGQTGQAGDPPFAASDALPERIPVFSDCSGRVSCRYLRAFIELAEQRFGVRLSERERRALDRFDQVAAHSDLQLRLRLEPGDILLVNNYTVLHSRTAFDDPGAESGKRLLLRLWINVPSFRPIVPALKKLSERFQKQPNQVVGGSFRVAEVNTHFR</sequence>
<dbReference type="Proteomes" id="UP001370348">
    <property type="component" value="Chromosome"/>
</dbReference>
<gene>
    <name evidence="5" type="ORF">LZC94_17645</name>
</gene>
<protein>
    <submittedName>
        <fullName evidence="5">AMP-binding protein</fullName>
    </submittedName>
</protein>
<dbReference type="InterPro" id="IPR003819">
    <property type="entry name" value="TauD/TfdA-like"/>
</dbReference>
<dbReference type="InterPro" id="IPR042098">
    <property type="entry name" value="TauD-like_sf"/>
</dbReference>
<evidence type="ECO:0000259" key="3">
    <source>
        <dbReference type="Pfam" id="PF00501"/>
    </source>
</evidence>
<dbReference type="SUPFAM" id="SSF51197">
    <property type="entry name" value="Clavaminate synthase-like"/>
    <property type="match status" value="1"/>
</dbReference>
<keyword evidence="6" id="KW-1185">Reference proteome</keyword>
<dbReference type="InterPro" id="IPR020845">
    <property type="entry name" value="AMP-binding_CS"/>
</dbReference>
<dbReference type="RefSeq" id="WP_394828672.1">
    <property type="nucleotide sequence ID" value="NZ_CP089984.1"/>
</dbReference>
<dbReference type="InterPro" id="IPR042099">
    <property type="entry name" value="ANL_N_sf"/>
</dbReference>
<evidence type="ECO:0000259" key="4">
    <source>
        <dbReference type="Pfam" id="PF02668"/>
    </source>
</evidence>
<proteinExistence type="inferred from homology"/>
<dbReference type="Pfam" id="PF00501">
    <property type="entry name" value="AMP-binding"/>
    <property type="match status" value="1"/>
</dbReference>
<dbReference type="SUPFAM" id="SSF56801">
    <property type="entry name" value="Acetyl-CoA synthetase-like"/>
    <property type="match status" value="1"/>
</dbReference>
<dbReference type="Pfam" id="PF02668">
    <property type="entry name" value="TauD"/>
    <property type="match status" value="1"/>
</dbReference>
<feature type="domain" description="TauD/TfdA-like" evidence="4">
    <location>
        <begin position="664"/>
        <end position="924"/>
    </location>
</feature>
<accession>A0ABZ2M953</accession>
<feature type="domain" description="AMP-dependent synthetase/ligase" evidence="3">
    <location>
        <begin position="42"/>
        <end position="428"/>
    </location>
</feature>
<evidence type="ECO:0000313" key="5">
    <source>
        <dbReference type="EMBL" id="WXB19049.1"/>
    </source>
</evidence>
<reference evidence="5 6" key="1">
    <citation type="submission" date="2021-12" db="EMBL/GenBank/DDBJ databases">
        <title>Discovery of the Pendulisporaceae a myxobacterial family with distinct sporulation behavior and unique specialized metabolism.</title>
        <authorList>
            <person name="Garcia R."/>
            <person name="Popoff A."/>
            <person name="Bader C.D."/>
            <person name="Loehr J."/>
            <person name="Walesch S."/>
            <person name="Walt C."/>
            <person name="Boldt J."/>
            <person name="Bunk B."/>
            <person name="Haeckl F.J.F.P.J."/>
            <person name="Gunesch A.P."/>
            <person name="Birkelbach J."/>
            <person name="Nuebel U."/>
            <person name="Pietschmann T."/>
            <person name="Bach T."/>
            <person name="Mueller R."/>
        </authorList>
    </citation>
    <scope>NUCLEOTIDE SEQUENCE [LARGE SCALE GENOMIC DNA]</scope>
    <source>
        <strain evidence="5 6">MSr11954</strain>
    </source>
</reference>
<comment type="similarity">
    <text evidence="1">Belongs to the ATP-dependent AMP-binding enzyme family.</text>
</comment>
<evidence type="ECO:0000256" key="2">
    <source>
        <dbReference type="ARBA" id="ARBA00023002"/>
    </source>
</evidence>